<feature type="compositionally biased region" description="Basic and acidic residues" evidence="2">
    <location>
        <begin position="21"/>
        <end position="36"/>
    </location>
</feature>
<keyword evidence="4" id="KW-1185">Reference proteome</keyword>
<feature type="region of interest" description="Disordered" evidence="2">
    <location>
        <begin position="99"/>
        <end position="122"/>
    </location>
</feature>
<reference evidence="3" key="1">
    <citation type="submission" date="2023-06" db="EMBL/GenBank/DDBJ databases">
        <title>Genome-scale phylogeny and comparative genomics of the fungal order Sordariales.</title>
        <authorList>
            <consortium name="Lawrence Berkeley National Laboratory"/>
            <person name="Hensen N."/>
            <person name="Bonometti L."/>
            <person name="Westerberg I."/>
            <person name="Brannstrom I.O."/>
            <person name="Guillou S."/>
            <person name="Cros-Aarteil S."/>
            <person name="Calhoun S."/>
            <person name="Haridas S."/>
            <person name="Kuo A."/>
            <person name="Mondo S."/>
            <person name="Pangilinan J."/>
            <person name="Riley R."/>
            <person name="Labutti K."/>
            <person name="Andreopoulos B."/>
            <person name="Lipzen A."/>
            <person name="Chen C."/>
            <person name="Yanf M."/>
            <person name="Daum C."/>
            <person name="Ng V."/>
            <person name="Clum A."/>
            <person name="Steindorff A."/>
            <person name="Ohm R."/>
            <person name="Martin F."/>
            <person name="Silar P."/>
            <person name="Natvig D."/>
            <person name="Lalanne C."/>
            <person name="Gautier V."/>
            <person name="Ament-Velasquez S.L."/>
            <person name="Kruys A."/>
            <person name="Hutchinson M.I."/>
            <person name="Powell A.J."/>
            <person name="Barry K."/>
            <person name="Miller A.N."/>
            <person name="Grigoriev I.V."/>
            <person name="Debuchy R."/>
            <person name="Gladieux P."/>
            <person name="Thoren M.H."/>
            <person name="Johannesson H."/>
        </authorList>
    </citation>
    <scope>NUCLEOTIDE SEQUENCE</scope>
    <source>
        <strain evidence="3">8032-3</strain>
    </source>
</reference>
<comment type="caution">
    <text evidence="3">The sequence shown here is derived from an EMBL/GenBank/DDBJ whole genome shotgun (WGS) entry which is preliminary data.</text>
</comment>
<dbReference type="SUPFAM" id="SSF48452">
    <property type="entry name" value="TPR-like"/>
    <property type="match status" value="2"/>
</dbReference>
<feature type="repeat" description="TPR" evidence="1">
    <location>
        <begin position="519"/>
        <end position="552"/>
    </location>
</feature>
<feature type="repeat" description="TPR" evidence="1">
    <location>
        <begin position="898"/>
        <end position="931"/>
    </location>
</feature>
<dbReference type="Pfam" id="PF13181">
    <property type="entry name" value="TPR_8"/>
    <property type="match status" value="1"/>
</dbReference>
<feature type="compositionally biased region" description="Basic residues" evidence="2">
    <location>
        <begin position="622"/>
        <end position="633"/>
    </location>
</feature>
<dbReference type="GO" id="GO:0000127">
    <property type="term" value="C:transcription factor TFIIIC complex"/>
    <property type="evidence" value="ECO:0007669"/>
    <property type="project" value="TreeGrafter"/>
</dbReference>
<feature type="region of interest" description="Disordered" evidence="2">
    <location>
        <begin position="214"/>
        <end position="241"/>
    </location>
</feature>
<organism evidence="3 4">
    <name type="scientific">Phialemonium atrogriseum</name>
    <dbReference type="NCBI Taxonomy" id="1093897"/>
    <lineage>
        <taxon>Eukaryota</taxon>
        <taxon>Fungi</taxon>
        <taxon>Dikarya</taxon>
        <taxon>Ascomycota</taxon>
        <taxon>Pezizomycotina</taxon>
        <taxon>Sordariomycetes</taxon>
        <taxon>Sordariomycetidae</taxon>
        <taxon>Cephalothecales</taxon>
        <taxon>Cephalothecaceae</taxon>
        <taxon>Phialemonium</taxon>
    </lineage>
</organism>
<gene>
    <name evidence="3" type="ORF">QBC33DRAFT_447757</name>
</gene>
<dbReference type="EMBL" id="MU839003">
    <property type="protein sequence ID" value="KAK1769186.1"/>
    <property type="molecule type" value="Genomic_DNA"/>
</dbReference>
<dbReference type="PANTHER" id="PTHR23082:SF0">
    <property type="entry name" value="GENERAL TRANSCRIPTION FACTOR 3C POLYPEPTIDE 3"/>
    <property type="match status" value="1"/>
</dbReference>
<dbReference type="RefSeq" id="XP_060285399.1">
    <property type="nucleotide sequence ID" value="XM_060424442.1"/>
</dbReference>
<name>A0AAJ0C3D3_9PEZI</name>
<keyword evidence="1" id="KW-0802">TPR repeat</keyword>
<sequence length="1070" mass="118954">MQVIAQAHGNEGYQETGPRGRIPDDEGQSRDDHGDGESEVSDVDSDYLELNAETAKLDASIEAFRAAQRMGNDDDDYTGIGIGSGIRTPAAGAPVAAAAAKASGKPVRKGGNRRGPRKAAKPSPDILYRLSLATEAYHGRRYQEAHEMLAEIIRINAETFDAWTLLSTVFEEQGDRHGALMCLVAAAHLTPKVGRMWINAATYALDSLDALGEGSRGRGEGGAGGEGEGDDQGDDGNEGERNGLLQTAMQCYSAAVRANPADVAARTGKADVLMTLGHASLAVSQYQRALRHRPLNIRTVRNLADVALDARDPRQSSAAAMAAYRRVIDHCQAGATTSLEEGDFEWSDLRIYLEFFAMLERWADAARELKEVSRWLLGRREEAHLWEGEGDDGGDRLLRDDREWDVHDNRRISVPGYEPARFPLESYGLGLPVDLRARLCVYRLKLGQEHEAMLHLELLDPKDEQPQDTPALERFRDFPDCLKDVGVALLERDRPEEAMGCFELYRRIAAGSEDVLVDSDMLVSQGRCYLTMGDKAAAEECFIAAIEEDDENIDARFELAKIYEGEQEKEGREEAFLLVNEALNLEAQHVEGADGAPKRAPRRLAPHMPGELRRRERMMKPRKERRRMRYRPRRLGDSEERRKYDQERTAALSERYRLCLNLKDRLGSGDTEAISPWLEAAKELVDDFRSSKEFYPWDMYVRSQGFVTYFADQQAPPHANSKLIAMAARLQQNLAPTEGEEHSVAPVIIRHEHRGIPFNEWLDLFLEYAINLAFTQQAQESYEICTSAKDSVVFKSKENAFLIHLTHATCAVVSGDEEQCVSVARFFMREYTHCTDSYRIFAALCRVCQAPVSWYSSGPAQKFILRQIRQMDRATTASGPDGDGDGTGTGTGNTDLDVCLLTIYGHIMFTTTSYTYALSYFMRAASIDPDNPMINLSLGIAYIHYALKRQATNRQYLLTQGFAFLARYHGPRSRSASAAERQEANFNMGRAYHIVGLAPLAAEYYGRVLDEARSARAAGGARAGTLLAGGGGEEEEEMLVLEAAYNLKTICFGAGDLEGARAVTDEWLVL</sequence>
<dbReference type="Gene3D" id="1.25.40.10">
    <property type="entry name" value="Tetratricopeptide repeat domain"/>
    <property type="match status" value="4"/>
</dbReference>
<proteinExistence type="predicted"/>
<feature type="compositionally biased region" description="Basic residues" evidence="2">
    <location>
        <begin position="106"/>
        <end position="120"/>
    </location>
</feature>
<evidence type="ECO:0000313" key="4">
    <source>
        <dbReference type="Proteomes" id="UP001244011"/>
    </source>
</evidence>
<dbReference type="GO" id="GO:0006383">
    <property type="term" value="P:transcription by RNA polymerase III"/>
    <property type="evidence" value="ECO:0007669"/>
    <property type="project" value="InterPro"/>
</dbReference>
<feature type="compositionally biased region" description="Acidic residues" evidence="2">
    <location>
        <begin position="227"/>
        <end position="237"/>
    </location>
</feature>
<protein>
    <submittedName>
        <fullName evidence="3">Uncharacterized protein</fullName>
    </submittedName>
</protein>
<dbReference type="PANTHER" id="PTHR23082">
    <property type="entry name" value="TRANSCRIPTION INITIATION FACTOR IIIC TFIIIC , POLYPEPTIDE 3-RELATED"/>
    <property type="match status" value="1"/>
</dbReference>
<dbReference type="AlphaFoldDB" id="A0AAJ0C3D3"/>
<dbReference type="InterPro" id="IPR019734">
    <property type="entry name" value="TPR_rpt"/>
</dbReference>
<evidence type="ECO:0000256" key="1">
    <source>
        <dbReference type="PROSITE-ProRule" id="PRU00339"/>
    </source>
</evidence>
<dbReference type="SMART" id="SM00028">
    <property type="entry name" value="TPR"/>
    <property type="match status" value="6"/>
</dbReference>
<evidence type="ECO:0000313" key="3">
    <source>
        <dbReference type="EMBL" id="KAK1769186.1"/>
    </source>
</evidence>
<dbReference type="Proteomes" id="UP001244011">
    <property type="component" value="Unassembled WGS sequence"/>
</dbReference>
<evidence type="ECO:0000256" key="2">
    <source>
        <dbReference type="SAM" id="MobiDB-lite"/>
    </source>
</evidence>
<dbReference type="PROSITE" id="PS50005">
    <property type="entry name" value="TPR"/>
    <property type="match status" value="2"/>
</dbReference>
<dbReference type="InterPro" id="IPR039340">
    <property type="entry name" value="Tfc4/TFIIIC-102/Sfc4"/>
</dbReference>
<feature type="region of interest" description="Disordered" evidence="2">
    <location>
        <begin position="621"/>
        <end position="642"/>
    </location>
</feature>
<dbReference type="InterPro" id="IPR011990">
    <property type="entry name" value="TPR-like_helical_dom_sf"/>
</dbReference>
<feature type="region of interest" description="Disordered" evidence="2">
    <location>
        <begin position="1"/>
        <end position="45"/>
    </location>
</feature>
<accession>A0AAJ0C3D3</accession>
<dbReference type="GeneID" id="85307629"/>